<dbReference type="CTD" id="9949565"/>
<reference evidence="1" key="1">
    <citation type="submission" date="2012-04" db="EMBL/GenBank/DDBJ databases">
        <title>The Genome Sequence of Loa loa.</title>
        <authorList>
            <consortium name="The Broad Institute Genome Sequencing Platform"/>
            <consortium name="Broad Institute Genome Sequencing Center for Infectious Disease"/>
            <person name="Nutman T.B."/>
            <person name="Fink D.L."/>
            <person name="Russ C."/>
            <person name="Young S."/>
            <person name="Zeng Q."/>
            <person name="Gargeya S."/>
            <person name="Alvarado L."/>
            <person name="Berlin A."/>
            <person name="Chapman S.B."/>
            <person name="Chen Z."/>
            <person name="Freedman E."/>
            <person name="Gellesch M."/>
            <person name="Goldberg J."/>
            <person name="Griggs A."/>
            <person name="Gujja S."/>
            <person name="Heilman E.R."/>
            <person name="Heiman D."/>
            <person name="Howarth C."/>
            <person name="Mehta T."/>
            <person name="Neiman D."/>
            <person name="Pearson M."/>
            <person name="Roberts A."/>
            <person name="Saif S."/>
            <person name="Shea T."/>
            <person name="Shenoy N."/>
            <person name="Sisk P."/>
            <person name="Stolte C."/>
            <person name="Sykes S."/>
            <person name="White J."/>
            <person name="Yandava C."/>
            <person name="Haas B."/>
            <person name="Henn M.R."/>
            <person name="Nusbaum C."/>
            <person name="Birren B."/>
        </authorList>
    </citation>
    <scope>NUCLEOTIDE SEQUENCE [LARGE SCALE GENOMIC DNA]</scope>
</reference>
<accession>A0A1S0TMB4</accession>
<proteinExistence type="predicted"/>
<organism evidence="1">
    <name type="scientific">Loa loa</name>
    <name type="common">Eye worm</name>
    <name type="synonym">Filaria loa</name>
    <dbReference type="NCBI Taxonomy" id="7209"/>
    <lineage>
        <taxon>Eukaryota</taxon>
        <taxon>Metazoa</taxon>
        <taxon>Ecdysozoa</taxon>
        <taxon>Nematoda</taxon>
        <taxon>Chromadorea</taxon>
        <taxon>Rhabditida</taxon>
        <taxon>Spirurina</taxon>
        <taxon>Spiruromorpha</taxon>
        <taxon>Filarioidea</taxon>
        <taxon>Onchocercidae</taxon>
        <taxon>Loa</taxon>
    </lineage>
</organism>
<gene>
    <name evidence="1" type="ORF">LOAG_12105</name>
</gene>
<dbReference type="RefSeq" id="XP_003147667.1">
    <property type="nucleotide sequence ID" value="XM_003147619.1"/>
</dbReference>
<dbReference type="GeneID" id="9949565"/>
<dbReference type="AlphaFoldDB" id="A0A1S0TMB4"/>
<dbReference type="KEGG" id="loa:LOAG_12105"/>
<dbReference type="EMBL" id="JH712646">
    <property type="protein sequence ID" value="EFO16403.1"/>
    <property type="molecule type" value="Genomic_DNA"/>
</dbReference>
<dbReference type="InParanoid" id="A0A1S0TMB4"/>
<sequence>MDQLKGLYDYNNNWVGDNIIDKEIKYIVDENKSTKVVVVVTHPATMYSANILVNKPDVNINDEKKLVILNLMTNFSNLDDCAKICDRITTLLILNDVKILKCK</sequence>
<evidence type="ECO:0000313" key="1">
    <source>
        <dbReference type="EMBL" id="EFO16403.1"/>
    </source>
</evidence>
<protein>
    <submittedName>
        <fullName evidence="1">Uncharacterized protein</fullName>
    </submittedName>
</protein>
<name>A0A1S0TMB4_LOALO</name>